<feature type="non-terminal residue" evidence="1">
    <location>
        <position position="1"/>
    </location>
</feature>
<feature type="non-terminal residue" evidence="1">
    <location>
        <position position="54"/>
    </location>
</feature>
<comment type="caution">
    <text evidence="1">The sequence shown here is derived from an EMBL/GenBank/DDBJ whole genome shotgun (WGS) entry which is preliminary data.</text>
</comment>
<evidence type="ECO:0000313" key="1">
    <source>
        <dbReference type="EMBL" id="CAH3184313.1"/>
    </source>
</evidence>
<dbReference type="EMBL" id="CALNXK010000383">
    <property type="protein sequence ID" value="CAH3184313.1"/>
    <property type="molecule type" value="Genomic_DNA"/>
</dbReference>
<gene>
    <name evidence="1" type="ORF">PLOB_00030146</name>
</gene>
<name>A0ABN8RYD4_9CNID</name>
<accession>A0ABN8RYD4</accession>
<reference evidence="1 2" key="1">
    <citation type="submission" date="2022-05" db="EMBL/GenBank/DDBJ databases">
        <authorList>
            <consortium name="Genoscope - CEA"/>
            <person name="William W."/>
        </authorList>
    </citation>
    <scope>NUCLEOTIDE SEQUENCE [LARGE SCALE GENOMIC DNA]</scope>
</reference>
<proteinExistence type="predicted"/>
<sequence length="54" mass="6163">HNTPKEVLTPFQGCRSQYPEKRFLILFGAAVTIPRKRSLLPFRAAGHNTLKRSL</sequence>
<dbReference type="Proteomes" id="UP001159405">
    <property type="component" value="Unassembled WGS sequence"/>
</dbReference>
<evidence type="ECO:0000313" key="2">
    <source>
        <dbReference type="Proteomes" id="UP001159405"/>
    </source>
</evidence>
<protein>
    <submittedName>
        <fullName evidence="1">Uncharacterized protein</fullName>
    </submittedName>
</protein>
<organism evidence="1 2">
    <name type="scientific">Porites lobata</name>
    <dbReference type="NCBI Taxonomy" id="104759"/>
    <lineage>
        <taxon>Eukaryota</taxon>
        <taxon>Metazoa</taxon>
        <taxon>Cnidaria</taxon>
        <taxon>Anthozoa</taxon>
        <taxon>Hexacorallia</taxon>
        <taxon>Scleractinia</taxon>
        <taxon>Fungiina</taxon>
        <taxon>Poritidae</taxon>
        <taxon>Porites</taxon>
    </lineage>
</organism>
<keyword evidence="2" id="KW-1185">Reference proteome</keyword>